<dbReference type="InterPro" id="IPR052164">
    <property type="entry name" value="Anthracycline_SecMetBiosynth"/>
</dbReference>
<organism evidence="2 3">
    <name type="scientific">Streptomyces thermolineatus</name>
    <dbReference type="NCBI Taxonomy" id="44033"/>
    <lineage>
        <taxon>Bacteria</taxon>
        <taxon>Bacillati</taxon>
        <taxon>Actinomycetota</taxon>
        <taxon>Actinomycetes</taxon>
        <taxon>Kitasatosporales</taxon>
        <taxon>Streptomycetaceae</taxon>
        <taxon>Streptomyces</taxon>
    </lineage>
</organism>
<dbReference type="RefSeq" id="WP_344385451.1">
    <property type="nucleotide sequence ID" value="NZ_BAAATA010000039.1"/>
</dbReference>
<name>A0ABP5ZWV2_9ACTN</name>
<protein>
    <submittedName>
        <fullName evidence="2">VOC family protein</fullName>
    </submittedName>
</protein>
<feature type="domain" description="VOC" evidence="1">
    <location>
        <begin position="8"/>
        <end position="121"/>
    </location>
</feature>
<dbReference type="PANTHER" id="PTHR33993">
    <property type="entry name" value="GLYOXALASE-RELATED"/>
    <property type="match status" value="1"/>
</dbReference>
<dbReference type="SUPFAM" id="SSF54593">
    <property type="entry name" value="Glyoxalase/Bleomycin resistance protein/Dihydroxybiphenyl dioxygenase"/>
    <property type="match status" value="2"/>
</dbReference>
<evidence type="ECO:0000259" key="1">
    <source>
        <dbReference type="PROSITE" id="PS51819"/>
    </source>
</evidence>
<evidence type="ECO:0000313" key="2">
    <source>
        <dbReference type="EMBL" id="GAA2506164.1"/>
    </source>
</evidence>
<dbReference type="InterPro" id="IPR004360">
    <property type="entry name" value="Glyas_Fos-R_dOase_dom"/>
</dbReference>
<dbReference type="InterPro" id="IPR029068">
    <property type="entry name" value="Glyas_Bleomycin-R_OHBP_Dase"/>
</dbReference>
<gene>
    <name evidence="2" type="ORF">GCM10010406_48490</name>
</gene>
<accession>A0ABP5ZWV2</accession>
<dbReference type="EMBL" id="BAAATA010000039">
    <property type="protein sequence ID" value="GAA2506164.1"/>
    <property type="molecule type" value="Genomic_DNA"/>
</dbReference>
<dbReference type="Gene3D" id="3.10.180.10">
    <property type="entry name" value="2,3-Dihydroxybiphenyl 1,2-Dioxygenase, domain 1"/>
    <property type="match status" value="2"/>
</dbReference>
<feature type="domain" description="VOC" evidence="1">
    <location>
        <begin position="135"/>
        <end position="254"/>
    </location>
</feature>
<sequence length="263" mass="28133">MPGHALGEPCWVDAMLPDLEAGKRFYGELFGWTFGGGRAEYGHYTQAFRDGENVAALVPKRDGRMPTVWNVYFCSPDLRETGEAIRRAGGHVLIGPAEVDGFGTMMTAQDPGGAVFGVWRGKDCAGFGRKGEPGSFCRTEVLTRAPEAVDRFYGEVFGFETKRQGGAGEFDLAEWFLPGTGGEPVAGRVRMGSGFPAELPPHFVTYFAVTDCDAALETLVRLGGRVHHGPLDTPSGRYASVSDDQGAGFAVIDTSRRTGAGPS</sequence>
<dbReference type="CDD" id="cd07247">
    <property type="entry name" value="SgaA_N_like"/>
    <property type="match status" value="2"/>
</dbReference>
<dbReference type="PANTHER" id="PTHR33993:SF10">
    <property type="entry name" value="CONSERVED PROTEIN"/>
    <property type="match status" value="1"/>
</dbReference>
<dbReference type="PROSITE" id="PS51819">
    <property type="entry name" value="VOC"/>
    <property type="match status" value="2"/>
</dbReference>
<proteinExistence type="predicted"/>
<evidence type="ECO:0000313" key="3">
    <source>
        <dbReference type="Proteomes" id="UP001501358"/>
    </source>
</evidence>
<reference evidence="3" key="1">
    <citation type="journal article" date="2019" name="Int. J. Syst. Evol. Microbiol.">
        <title>The Global Catalogue of Microorganisms (GCM) 10K type strain sequencing project: providing services to taxonomists for standard genome sequencing and annotation.</title>
        <authorList>
            <consortium name="The Broad Institute Genomics Platform"/>
            <consortium name="The Broad Institute Genome Sequencing Center for Infectious Disease"/>
            <person name="Wu L."/>
            <person name="Ma J."/>
        </authorList>
    </citation>
    <scope>NUCLEOTIDE SEQUENCE [LARGE SCALE GENOMIC DNA]</scope>
    <source>
        <strain evidence="3">JCM 6307</strain>
    </source>
</reference>
<dbReference type="Pfam" id="PF00903">
    <property type="entry name" value="Glyoxalase"/>
    <property type="match status" value="1"/>
</dbReference>
<dbReference type="Proteomes" id="UP001501358">
    <property type="component" value="Unassembled WGS sequence"/>
</dbReference>
<comment type="caution">
    <text evidence="2">The sequence shown here is derived from an EMBL/GenBank/DDBJ whole genome shotgun (WGS) entry which is preliminary data.</text>
</comment>
<keyword evidence="3" id="KW-1185">Reference proteome</keyword>
<dbReference type="InterPro" id="IPR037523">
    <property type="entry name" value="VOC_core"/>
</dbReference>